<name>A0A4Y2QVT2_ARAVE</name>
<keyword evidence="2" id="KW-1185">Reference proteome</keyword>
<proteinExistence type="predicted"/>
<protein>
    <submittedName>
        <fullName evidence="1">Uncharacterized protein</fullName>
    </submittedName>
</protein>
<evidence type="ECO:0000313" key="1">
    <source>
        <dbReference type="EMBL" id="GBN67463.1"/>
    </source>
</evidence>
<gene>
    <name evidence="1" type="ORF">AVEN_113637_1</name>
</gene>
<feature type="non-terminal residue" evidence="1">
    <location>
        <position position="28"/>
    </location>
</feature>
<evidence type="ECO:0000313" key="2">
    <source>
        <dbReference type="Proteomes" id="UP000499080"/>
    </source>
</evidence>
<dbReference type="Proteomes" id="UP000499080">
    <property type="component" value="Unassembled WGS sequence"/>
</dbReference>
<dbReference type="EMBL" id="BGPR01140893">
    <property type="protein sequence ID" value="GBN67463.1"/>
    <property type="molecule type" value="Genomic_DNA"/>
</dbReference>
<sequence>METTVEVIEAESRIPKKVTDKKGKDPIK</sequence>
<dbReference type="AlphaFoldDB" id="A0A4Y2QVT2"/>
<comment type="caution">
    <text evidence="1">The sequence shown here is derived from an EMBL/GenBank/DDBJ whole genome shotgun (WGS) entry which is preliminary data.</text>
</comment>
<reference evidence="1 2" key="1">
    <citation type="journal article" date="2019" name="Sci. Rep.">
        <title>Orb-weaving spider Araneus ventricosus genome elucidates the spidroin gene catalogue.</title>
        <authorList>
            <person name="Kono N."/>
            <person name="Nakamura H."/>
            <person name="Ohtoshi R."/>
            <person name="Moran D.A.P."/>
            <person name="Shinohara A."/>
            <person name="Yoshida Y."/>
            <person name="Fujiwara M."/>
            <person name="Mori M."/>
            <person name="Tomita M."/>
            <person name="Arakawa K."/>
        </authorList>
    </citation>
    <scope>NUCLEOTIDE SEQUENCE [LARGE SCALE GENOMIC DNA]</scope>
</reference>
<accession>A0A4Y2QVT2</accession>
<organism evidence="1 2">
    <name type="scientific">Araneus ventricosus</name>
    <name type="common">Orbweaver spider</name>
    <name type="synonym">Epeira ventricosa</name>
    <dbReference type="NCBI Taxonomy" id="182803"/>
    <lineage>
        <taxon>Eukaryota</taxon>
        <taxon>Metazoa</taxon>
        <taxon>Ecdysozoa</taxon>
        <taxon>Arthropoda</taxon>
        <taxon>Chelicerata</taxon>
        <taxon>Arachnida</taxon>
        <taxon>Araneae</taxon>
        <taxon>Araneomorphae</taxon>
        <taxon>Entelegynae</taxon>
        <taxon>Araneoidea</taxon>
        <taxon>Araneidae</taxon>
        <taxon>Araneus</taxon>
    </lineage>
</organism>